<dbReference type="SUPFAM" id="SSF47413">
    <property type="entry name" value="lambda repressor-like DNA-binding domains"/>
    <property type="match status" value="1"/>
</dbReference>
<feature type="domain" description="HTH cro/C1-type" evidence="1">
    <location>
        <begin position="23"/>
        <end position="77"/>
    </location>
</feature>
<evidence type="ECO:0000313" key="3">
    <source>
        <dbReference type="Proteomes" id="UP000234433"/>
    </source>
</evidence>
<protein>
    <recommendedName>
        <fullName evidence="1">HTH cro/C1-type domain-containing protein</fullName>
    </recommendedName>
</protein>
<dbReference type="Proteomes" id="UP000234433">
    <property type="component" value="Unassembled WGS sequence"/>
</dbReference>
<dbReference type="GO" id="GO:0003677">
    <property type="term" value="F:DNA binding"/>
    <property type="evidence" value="ECO:0007669"/>
    <property type="project" value="InterPro"/>
</dbReference>
<organism evidence="2 3">
    <name type="scientific">Brevibacterium antiquum CNRZ 918</name>
    <dbReference type="NCBI Taxonomy" id="1255637"/>
    <lineage>
        <taxon>Bacteria</taxon>
        <taxon>Bacillati</taxon>
        <taxon>Actinomycetota</taxon>
        <taxon>Actinomycetes</taxon>
        <taxon>Micrococcales</taxon>
        <taxon>Brevibacteriaceae</taxon>
        <taxon>Brevibacterium</taxon>
    </lineage>
</organism>
<name>A0A2H1J2Y4_9MICO</name>
<dbReference type="InterPro" id="IPR010982">
    <property type="entry name" value="Lambda_DNA-bd_dom_sf"/>
</dbReference>
<accession>A0A2H1J2Y4</accession>
<evidence type="ECO:0000259" key="1">
    <source>
        <dbReference type="PROSITE" id="PS50943"/>
    </source>
</evidence>
<reference evidence="2 3" key="1">
    <citation type="submission" date="2017-03" db="EMBL/GenBank/DDBJ databases">
        <authorList>
            <person name="Afonso C.L."/>
            <person name="Miller P.J."/>
            <person name="Scott M.A."/>
            <person name="Spackman E."/>
            <person name="Goraichik I."/>
            <person name="Dimitrov K.M."/>
            <person name="Suarez D.L."/>
            <person name="Swayne D.E."/>
        </authorList>
    </citation>
    <scope>NUCLEOTIDE SEQUENCE [LARGE SCALE GENOMIC DNA]</scope>
    <source>
        <strain evidence="2 3">CNRZ 918</strain>
    </source>
</reference>
<dbReference type="Gene3D" id="1.10.260.40">
    <property type="entry name" value="lambda repressor-like DNA-binding domains"/>
    <property type="match status" value="1"/>
</dbReference>
<dbReference type="InterPro" id="IPR001387">
    <property type="entry name" value="Cro/C1-type_HTH"/>
</dbReference>
<dbReference type="AlphaFoldDB" id="A0A2H1J2Y4"/>
<dbReference type="EMBL" id="FXZD01000003">
    <property type="protein sequence ID" value="SMX81769.1"/>
    <property type="molecule type" value="Genomic_DNA"/>
</dbReference>
<evidence type="ECO:0000313" key="2">
    <source>
        <dbReference type="EMBL" id="SMX81769.1"/>
    </source>
</evidence>
<sequence>MQNILVRTTVVRMSYQMVLRGNIKAAMARRDWLGQKTAESIGLTAATFSSRLHGRTEWRMNELVDLAIALDVPFSRLVEGIDSELAVTA</sequence>
<proteinExistence type="predicted"/>
<gene>
    <name evidence="2" type="ORF">BANT918_01372</name>
</gene>
<dbReference type="PROSITE" id="PS50943">
    <property type="entry name" value="HTH_CROC1"/>
    <property type="match status" value="1"/>
</dbReference>